<dbReference type="PRINTS" id="PR00359">
    <property type="entry name" value="BP450"/>
</dbReference>
<gene>
    <name evidence="8" type="primary">puwJ</name>
</gene>
<evidence type="ECO:0000256" key="4">
    <source>
        <dbReference type="ARBA" id="ARBA00023002"/>
    </source>
</evidence>
<organism evidence="8">
    <name type="scientific">Symplocastrum muelleri NIVA-CYA 644</name>
    <dbReference type="NCBI Taxonomy" id="2303159"/>
    <lineage>
        <taxon>Bacteria</taxon>
        <taxon>Bacillati</taxon>
        <taxon>Cyanobacteriota</taxon>
        <taxon>Cyanophyceae</taxon>
        <taxon>Oscillatoriophycideae</taxon>
        <taxon>Oscillatoriales</taxon>
        <taxon>Microcoleaceae</taxon>
        <taxon>Symplocastrum</taxon>
    </lineage>
</organism>
<proteinExistence type="inferred from homology"/>
<dbReference type="InterPro" id="IPR001128">
    <property type="entry name" value="Cyt_P450"/>
</dbReference>
<keyword evidence="6 7" id="KW-0503">Monooxygenase</keyword>
<dbReference type="FunFam" id="1.10.630.10:FF:000018">
    <property type="entry name" value="Cytochrome P450 monooxygenase"/>
    <property type="match status" value="1"/>
</dbReference>
<evidence type="ECO:0000256" key="5">
    <source>
        <dbReference type="ARBA" id="ARBA00023004"/>
    </source>
</evidence>
<dbReference type="InterPro" id="IPR002397">
    <property type="entry name" value="Cyt_P450_B"/>
</dbReference>
<dbReference type="SUPFAM" id="SSF48264">
    <property type="entry name" value="Cytochrome P450"/>
    <property type="match status" value="1"/>
</dbReference>
<accession>A0A346GB66</accession>
<keyword evidence="3 7" id="KW-0479">Metal-binding</keyword>
<dbReference type="Pfam" id="PF00067">
    <property type="entry name" value="p450"/>
    <property type="match status" value="1"/>
</dbReference>
<dbReference type="EMBL" id="MH325201">
    <property type="protein sequence ID" value="AXN93620.1"/>
    <property type="molecule type" value="Genomic_DNA"/>
</dbReference>
<name>A0A346GB66_9CYAN</name>
<sequence>MESIPTPKYVTRSGESQGFGQAKAVKFNPFLPEFRADPYPFYNRLRSEDPVHWSFMGVWVITRYADAIAVLRDPRFSADMRRWGNYKDIRFREKPGELGPLGRITSNWILFMDPPDHTRLQKLASKAFTPQVVESLRPYIQGVVNEHLDRVENAGRMDIVADLGQSLPVIVIAQMLGVPPEDRKQLQQWSDEVILCLDPMMTVDVFEHLNQVILEFAEYFRWLIGKRRQMRQDDLLSALIAARDEGEKLSEEELLGACTLLFAAGHETTVKLISNGMLTLLHHPDQMEKLKQEPGLIQSAVEEMLRYDSPVQLTVRTAIEDIEIAGKTIRKGQQIFVCLGAAHRDPAQFPDPDRFDITRQNNRHLAFSYGIHACLGNMLARAQAQIAINTLIHKMPNLKLYTDILEWQEKIILRGLKALPVTFTAAQSS</sequence>
<dbReference type="CDD" id="cd20625">
    <property type="entry name" value="CYP164-like"/>
    <property type="match status" value="1"/>
</dbReference>
<dbReference type="PANTHER" id="PTHR46696">
    <property type="entry name" value="P450, PUTATIVE (EUROFUNG)-RELATED"/>
    <property type="match status" value="1"/>
</dbReference>
<keyword evidence="4 7" id="KW-0560">Oxidoreductase</keyword>
<evidence type="ECO:0000256" key="7">
    <source>
        <dbReference type="RuleBase" id="RU000461"/>
    </source>
</evidence>
<dbReference type="PROSITE" id="PS00086">
    <property type="entry name" value="CYTOCHROME_P450"/>
    <property type="match status" value="1"/>
</dbReference>
<evidence type="ECO:0000256" key="2">
    <source>
        <dbReference type="ARBA" id="ARBA00022617"/>
    </source>
</evidence>
<dbReference type="GO" id="GO:0005506">
    <property type="term" value="F:iron ion binding"/>
    <property type="evidence" value="ECO:0007669"/>
    <property type="project" value="InterPro"/>
</dbReference>
<dbReference type="InterPro" id="IPR017972">
    <property type="entry name" value="Cyt_P450_CS"/>
</dbReference>
<evidence type="ECO:0000256" key="3">
    <source>
        <dbReference type="ARBA" id="ARBA00022723"/>
    </source>
</evidence>
<dbReference type="GO" id="GO:0020037">
    <property type="term" value="F:heme binding"/>
    <property type="evidence" value="ECO:0007669"/>
    <property type="project" value="InterPro"/>
</dbReference>
<comment type="similarity">
    <text evidence="1 7">Belongs to the cytochrome P450 family.</text>
</comment>
<reference evidence="8" key="1">
    <citation type="submission" date="2018-05" db="EMBL/GenBank/DDBJ databases">
        <title>The structural diversity of cytotoxic puwainaphycin and minutissamide lipopeptides is generated by a common biosynthetic pathway employing two alternative starter modules.</title>
        <authorList>
            <person name="Mares J."/>
            <person name="Hajek J."/>
            <person name="Urajova P."/>
            <person name="Kust A."/>
            <person name="Jokela J."/>
            <person name="Saurav K."/>
            <person name="Galica T."/>
            <person name="Capkova K."/>
            <person name="Mattila A."/>
            <person name="Haapaniemi E."/>
            <person name="Permi P."/>
            <person name="Mysterud I."/>
            <person name="Skulberg O.M."/>
            <person name="Karlsen J."/>
            <person name="Fewer D.P."/>
            <person name="Sivonen K."/>
            <person name="Tonnesen H.H."/>
            <person name="Hrouzek P."/>
        </authorList>
    </citation>
    <scope>NUCLEOTIDE SEQUENCE</scope>
    <source>
        <strain evidence="8">NIVA-CYA 644</strain>
    </source>
</reference>
<keyword evidence="5 7" id="KW-0408">Iron</keyword>
<protein>
    <submittedName>
        <fullName evidence="8">PuwJ</fullName>
    </submittedName>
</protein>
<keyword evidence="2 7" id="KW-0349">Heme</keyword>
<dbReference type="GO" id="GO:0004497">
    <property type="term" value="F:monooxygenase activity"/>
    <property type="evidence" value="ECO:0007669"/>
    <property type="project" value="UniProtKB-KW"/>
</dbReference>
<evidence type="ECO:0000256" key="6">
    <source>
        <dbReference type="ARBA" id="ARBA00023033"/>
    </source>
</evidence>
<dbReference type="Gene3D" id="1.10.630.10">
    <property type="entry name" value="Cytochrome P450"/>
    <property type="match status" value="1"/>
</dbReference>
<dbReference type="PANTHER" id="PTHR46696:SF1">
    <property type="entry name" value="CYTOCHROME P450 YJIB-RELATED"/>
    <property type="match status" value="1"/>
</dbReference>
<dbReference type="InterPro" id="IPR036396">
    <property type="entry name" value="Cyt_P450_sf"/>
</dbReference>
<dbReference type="AlphaFoldDB" id="A0A346GB66"/>
<evidence type="ECO:0000313" key="8">
    <source>
        <dbReference type="EMBL" id="AXN93620.1"/>
    </source>
</evidence>
<dbReference type="GO" id="GO:0016705">
    <property type="term" value="F:oxidoreductase activity, acting on paired donors, with incorporation or reduction of molecular oxygen"/>
    <property type="evidence" value="ECO:0007669"/>
    <property type="project" value="InterPro"/>
</dbReference>
<evidence type="ECO:0000256" key="1">
    <source>
        <dbReference type="ARBA" id="ARBA00010617"/>
    </source>
</evidence>